<sequence>MITRIRNLVATQMLPRNLRISALLVAIYQVLIAHFLLFVMLLGLVHAEEMSTILSADIADHKEQEEYYFIPTLSTGESLNTVRFKSASHLAFVTLVILYIGTSISVIYLLSCLGLLIGTLRKRAELMLPWLILDSIGAILVLAVMVAAANSEFNVLYYSGGEIQYWIFCGIMTTFNLVIWLIVQAYYKTLRQMNKMRHVAAVPIPMPPVPRNDKIPYHYRKENMYLGENGLKHYVTDLVTEDSYLM</sequence>
<dbReference type="OMA" id="FMLKDTK"/>
<dbReference type="EMBL" id="UFQT01000111">
    <property type="protein sequence ID" value="SSX20181.1"/>
    <property type="molecule type" value="Genomic_DNA"/>
</dbReference>
<keyword evidence="1" id="KW-0472">Membrane</keyword>
<keyword evidence="1" id="KW-0812">Transmembrane</keyword>
<accession>A0A336LTB6</accession>
<feature type="transmembrane region" description="Helical" evidence="1">
    <location>
        <begin position="163"/>
        <end position="187"/>
    </location>
</feature>
<dbReference type="Pfam" id="PF15860">
    <property type="entry name" value="DUF4728"/>
    <property type="match status" value="1"/>
</dbReference>
<protein>
    <submittedName>
        <fullName evidence="2">CSON000734 protein</fullName>
    </submittedName>
</protein>
<gene>
    <name evidence="2" type="primary">CSON000734</name>
</gene>
<evidence type="ECO:0000313" key="2">
    <source>
        <dbReference type="EMBL" id="SSX20181.1"/>
    </source>
</evidence>
<dbReference type="PANTHER" id="PTHR36694:SF11">
    <property type="entry name" value="LP21121P-RELATED"/>
    <property type="match status" value="1"/>
</dbReference>
<feature type="transmembrane region" description="Helical" evidence="1">
    <location>
        <begin position="90"/>
        <end position="118"/>
    </location>
</feature>
<reference evidence="2" key="1">
    <citation type="submission" date="2018-07" db="EMBL/GenBank/DDBJ databases">
        <authorList>
            <person name="Quirk P.G."/>
            <person name="Krulwich T.A."/>
        </authorList>
    </citation>
    <scope>NUCLEOTIDE SEQUENCE</scope>
</reference>
<name>A0A336LTB6_CULSO</name>
<dbReference type="InterPro" id="IPR031720">
    <property type="entry name" value="DUF4728"/>
</dbReference>
<dbReference type="VEuPathDB" id="VectorBase:CSON000734"/>
<proteinExistence type="predicted"/>
<feature type="transmembrane region" description="Helical" evidence="1">
    <location>
        <begin position="130"/>
        <end position="151"/>
    </location>
</feature>
<dbReference type="PANTHER" id="PTHR36694">
    <property type="entry name" value="PASIFLORA 1, ISOFORM A-RELATED"/>
    <property type="match status" value="1"/>
</dbReference>
<organism evidence="2">
    <name type="scientific">Culicoides sonorensis</name>
    <name type="common">Biting midge</name>
    <dbReference type="NCBI Taxonomy" id="179676"/>
    <lineage>
        <taxon>Eukaryota</taxon>
        <taxon>Metazoa</taxon>
        <taxon>Ecdysozoa</taxon>
        <taxon>Arthropoda</taxon>
        <taxon>Hexapoda</taxon>
        <taxon>Insecta</taxon>
        <taxon>Pterygota</taxon>
        <taxon>Neoptera</taxon>
        <taxon>Endopterygota</taxon>
        <taxon>Diptera</taxon>
        <taxon>Nematocera</taxon>
        <taxon>Chironomoidea</taxon>
        <taxon>Ceratopogonidae</taxon>
        <taxon>Ceratopogoninae</taxon>
        <taxon>Culicoides</taxon>
        <taxon>Monoculicoides</taxon>
    </lineage>
</organism>
<evidence type="ECO:0000256" key="1">
    <source>
        <dbReference type="SAM" id="Phobius"/>
    </source>
</evidence>
<feature type="transmembrane region" description="Helical" evidence="1">
    <location>
        <begin position="20"/>
        <end position="45"/>
    </location>
</feature>
<dbReference type="AlphaFoldDB" id="A0A336LTB6"/>
<keyword evidence="1" id="KW-1133">Transmembrane helix</keyword>